<evidence type="ECO:0000256" key="17">
    <source>
        <dbReference type="ARBA" id="ARBA00023180"/>
    </source>
</evidence>
<proteinExistence type="predicted"/>
<evidence type="ECO:0000256" key="23">
    <source>
        <dbReference type="SAM" id="SignalP"/>
    </source>
</evidence>
<dbReference type="SMART" id="SM00365">
    <property type="entry name" value="LRR_SD22"/>
    <property type="match status" value="3"/>
</dbReference>
<dbReference type="InterPro" id="IPR001611">
    <property type="entry name" value="Leu-rich_rpt"/>
</dbReference>
<evidence type="ECO:0000256" key="16">
    <source>
        <dbReference type="ARBA" id="ARBA00023170"/>
    </source>
</evidence>
<comment type="catalytic activity">
    <reaction evidence="18">
        <text>L-threonyl-[protein] + ATP = O-phospho-L-threonyl-[protein] + ADP + H(+)</text>
        <dbReference type="Rhea" id="RHEA:46608"/>
        <dbReference type="Rhea" id="RHEA-COMP:11060"/>
        <dbReference type="Rhea" id="RHEA-COMP:11605"/>
        <dbReference type="ChEBI" id="CHEBI:15378"/>
        <dbReference type="ChEBI" id="CHEBI:30013"/>
        <dbReference type="ChEBI" id="CHEBI:30616"/>
        <dbReference type="ChEBI" id="CHEBI:61977"/>
        <dbReference type="ChEBI" id="CHEBI:456216"/>
        <dbReference type="EC" id="2.7.11.1"/>
    </reaction>
</comment>
<dbReference type="PROSITE" id="PS00107">
    <property type="entry name" value="PROTEIN_KINASE_ATP"/>
    <property type="match status" value="1"/>
</dbReference>
<keyword evidence="12" id="KW-0418">Kinase</keyword>
<dbReference type="Gene3D" id="3.80.10.10">
    <property type="entry name" value="Ribonuclease Inhibitor"/>
    <property type="match status" value="3"/>
</dbReference>
<dbReference type="FunFam" id="3.30.200.20:FF:000309">
    <property type="entry name" value="Leucine-rich repeat receptor protein kinase MSP1"/>
    <property type="match status" value="1"/>
</dbReference>
<keyword evidence="11 20" id="KW-0547">Nucleotide-binding</keyword>
<dbReference type="Pfam" id="PF13855">
    <property type="entry name" value="LRR_8"/>
    <property type="match status" value="1"/>
</dbReference>
<dbReference type="InterPro" id="IPR003591">
    <property type="entry name" value="Leu-rich_rpt_typical-subtyp"/>
</dbReference>
<evidence type="ECO:0000256" key="2">
    <source>
        <dbReference type="ARBA" id="ARBA00004479"/>
    </source>
</evidence>
<dbReference type="InterPro" id="IPR017441">
    <property type="entry name" value="Protein_kinase_ATP_BS"/>
</dbReference>
<dbReference type="KEGG" id="dcr:108195671"/>
<keyword evidence="9 23" id="KW-0732">Signal</keyword>
<dbReference type="AlphaFoldDB" id="A0AAF0XHZ4"/>
<comment type="catalytic activity">
    <reaction evidence="19">
        <text>L-seryl-[protein] + ATP = O-phospho-L-seryl-[protein] + ADP + H(+)</text>
        <dbReference type="Rhea" id="RHEA:17989"/>
        <dbReference type="Rhea" id="RHEA-COMP:9863"/>
        <dbReference type="Rhea" id="RHEA-COMP:11604"/>
        <dbReference type="ChEBI" id="CHEBI:15378"/>
        <dbReference type="ChEBI" id="CHEBI:29999"/>
        <dbReference type="ChEBI" id="CHEBI:30616"/>
        <dbReference type="ChEBI" id="CHEBI:83421"/>
        <dbReference type="ChEBI" id="CHEBI:456216"/>
        <dbReference type="EC" id="2.7.11.1"/>
    </reaction>
</comment>
<feature type="chain" id="PRO_5041987045" description="non-specific serine/threonine protein kinase" evidence="23">
    <location>
        <begin position="22"/>
        <end position="758"/>
    </location>
</feature>
<evidence type="ECO:0000256" key="18">
    <source>
        <dbReference type="ARBA" id="ARBA00047899"/>
    </source>
</evidence>
<evidence type="ECO:0000256" key="13">
    <source>
        <dbReference type="ARBA" id="ARBA00022840"/>
    </source>
</evidence>
<keyword evidence="15 22" id="KW-0472">Membrane</keyword>
<dbReference type="FunFam" id="3.80.10.10:FF:000383">
    <property type="entry name" value="Leucine-rich repeat receptor protein kinase EMS1"/>
    <property type="match status" value="1"/>
</dbReference>
<dbReference type="SMART" id="SM00369">
    <property type="entry name" value="LRR_TYP"/>
    <property type="match status" value="6"/>
</dbReference>
<reference evidence="25" key="1">
    <citation type="journal article" date="2016" name="Nat. Genet.">
        <title>A high-quality carrot genome assembly provides new insights into carotenoid accumulation and asterid genome evolution.</title>
        <authorList>
            <person name="Iorizzo M."/>
            <person name="Ellison S."/>
            <person name="Senalik D."/>
            <person name="Zeng P."/>
            <person name="Satapoomin P."/>
            <person name="Huang J."/>
            <person name="Bowman M."/>
            <person name="Iovene M."/>
            <person name="Sanseverino W."/>
            <person name="Cavagnaro P."/>
            <person name="Yildiz M."/>
            <person name="Macko-Podgorni A."/>
            <person name="Moranska E."/>
            <person name="Grzebelus E."/>
            <person name="Grzebelus D."/>
            <person name="Ashrafi H."/>
            <person name="Zheng Z."/>
            <person name="Cheng S."/>
            <person name="Spooner D."/>
            <person name="Van Deynze A."/>
            <person name="Simon P."/>
        </authorList>
    </citation>
    <scope>NUCLEOTIDE SEQUENCE</scope>
    <source>
        <tissue evidence="25">Leaf</tissue>
    </source>
</reference>
<feature type="transmembrane region" description="Helical" evidence="22">
    <location>
        <begin position="387"/>
        <end position="412"/>
    </location>
</feature>
<dbReference type="InterPro" id="IPR000719">
    <property type="entry name" value="Prot_kinase_dom"/>
</dbReference>
<dbReference type="Gene3D" id="3.30.200.20">
    <property type="entry name" value="Phosphorylase Kinase, domain 1"/>
    <property type="match status" value="1"/>
</dbReference>
<dbReference type="EC" id="2.7.11.1" evidence="3"/>
<keyword evidence="17" id="KW-0325">Glycoprotein</keyword>
<feature type="compositionally biased region" description="Polar residues" evidence="21">
    <location>
        <begin position="358"/>
        <end position="371"/>
    </location>
</feature>
<dbReference type="FunFam" id="1.10.510.10:FF:000445">
    <property type="entry name" value="MDIS1-interacting receptor like kinase 2"/>
    <property type="match status" value="1"/>
</dbReference>
<dbReference type="GO" id="GO:0005886">
    <property type="term" value="C:plasma membrane"/>
    <property type="evidence" value="ECO:0007669"/>
    <property type="project" value="UniProtKB-SubCell"/>
</dbReference>
<evidence type="ECO:0000256" key="20">
    <source>
        <dbReference type="PROSITE-ProRule" id="PRU10141"/>
    </source>
</evidence>
<protein>
    <recommendedName>
        <fullName evidence="3">non-specific serine/threonine protein kinase</fullName>
        <ecNumber evidence="3">2.7.11.1</ecNumber>
    </recommendedName>
</protein>
<dbReference type="GO" id="GO:0051707">
    <property type="term" value="P:response to other organism"/>
    <property type="evidence" value="ECO:0007669"/>
    <property type="project" value="UniProtKB-ARBA"/>
</dbReference>
<sequence length="758" mass="83782">MALSSCIIYILQLVIVSVAAAEQVQSSSASSSLFEREALLSTGWWGNQIPTFNISKRYHCKWTGIQCNKAGRVLSINLISTVIHDEVGKLNFSSFPCLQTLDLSSCGLKGSIPDQIGMLSKLEYLSLYNNSLTGKLPPSLGNLTQLHVIDVAFNHLSGLVPSTLGGLTNLVSLYLYMNNLTGFIPSELGNLTNLANLYLSDNNLRGPIPVLENCNNLRYIELSHNFLSGNIPLELGSLGKLYSLALGKNNLTGAVPAALGYLFQLNYLNLSSNQLNGSIPVSVFKTCRRSLEYLDLSGNLLSGRIPEEIGRCSSLRSVSLGRNNLTGEVPQSLSCLSHLTFLDLDHLCNLSETIPPTNAPQGFDNTDNNSHNNRHDDESSSHQEKTLLLIILLTVLPVIIVVPLLILAVWLLRRHSPILNQELMNERNGDMCSVWNFDGNVAYEDIIRATNDFDIRCCIGTGGYGSVYEARLPSGKTVALKKLHRLEAQEPAFDRSFKNEVHILSSIRHKNIVKLYGYCLHNRCMFLVYEYMEKGSLFCALADDAHAMELDWSKRVGIVKGIAHALSYMHHDCTPPIVHRDISSNNILLNSQMEAFVADFGASRLLDPDSSNQTMVAGTYGYIAPELAYTMVVNEKCDVYSFGVVALEIIMGSHPGDFLSSFTSLKCIESRMLNDLLDTRLPRPTRQQEHDIVLVLKQAFACLSSNPKFRPAMITLSKEFSHKSQTPTSISIYTTSVEQVCEFPEANRSLTTSEVISV</sequence>
<feature type="region of interest" description="Disordered" evidence="21">
    <location>
        <begin position="358"/>
        <end position="379"/>
    </location>
</feature>
<dbReference type="GO" id="GO:0005524">
    <property type="term" value="F:ATP binding"/>
    <property type="evidence" value="ECO:0007669"/>
    <property type="project" value="UniProtKB-UniRule"/>
</dbReference>
<evidence type="ECO:0000256" key="8">
    <source>
        <dbReference type="ARBA" id="ARBA00022692"/>
    </source>
</evidence>
<dbReference type="PROSITE" id="PS51450">
    <property type="entry name" value="LRR"/>
    <property type="match status" value="1"/>
</dbReference>
<dbReference type="PANTHER" id="PTHR48053">
    <property type="entry name" value="LEUCINE RICH REPEAT FAMILY PROTEIN, EXPRESSED"/>
    <property type="match status" value="1"/>
</dbReference>
<evidence type="ECO:0000256" key="22">
    <source>
        <dbReference type="SAM" id="Phobius"/>
    </source>
</evidence>
<dbReference type="PROSITE" id="PS50011">
    <property type="entry name" value="PROTEIN_KINASE_DOM"/>
    <property type="match status" value="1"/>
</dbReference>
<comment type="subcellular location">
    <subcellularLocation>
        <location evidence="1">Cell membrane</location>
    </subcellularLocation>
    <subcellularLocation>
        <location evidence="2">Membrane</location>
        <topology evidence="2">Single-pass type I membrane protein</topology>
    </subcellularLocation>
</comment>
<dbReference type="PROSITE" id="PS00109">
    <property type="entry name" value="PROTEIN_KINASE_TYR"/>
    <property type="match status" value="1"/>
</dbReference>
<dbReference type="InterPro" id="IPR055414">
    <property type="entry name" value="LRR_R13L4/SHOC2-like"/>
</dbReference>
<keyword evidence="26" id="KW-1185">Reference proteome</keyword>
<reference evidence="25" key="2">
    <citation type="submission" date="2022-03" db="EMBL/GenBank/DDBJ databases">
        <title>Draft title - Genomic analysis of global carrot germplasm unveils the trajectory of domestication and the origin of high carotenoid orange carrot.</title>
        <authorList>
            <person name="Iorizzo M."/>
            <person name="Ellison S."/>
            <person name="Senalik D."/>
            <person name="Macko-Podgorni A."/>
            <person name="Grzebelus D."/>
            <person name="Bostan H."/>
            <person name="Rolling W."/>
            <person name="Curaba J."/>
            <person name="Simon P."/>
        </authorList>
    </citation>
    <scope>NUCLEOTIDE SEQUENCE</scope>
    <source>
        <tissue evidence="25">Leaf</tissue>
    </source>
</reference>
<dbReference type="GO" id="GO:0006952">
    <property type="term" value="P:defense response"/>
    <property type="evidence" value="ECO:0007669"/>
    <property type="project" value="UniProtKB-ARBA"/>
</dbReference>
<dbReference type="Pfam" id="PF23598">
    <property type="entry name" value="LRR_14"/>
    <property type="match status" value="1"/>
</dbReference>
<evidence type="ECO:0000256" key="1">
    <source>
        <dbReference type="ARBA" id="ARBA00004236"/>
    </source>
</evidence>
<evidence type="ECO:0000313" key="25">
    <source>
        <dbReference type="EMBL" id="WOH08415.1"/>
    </source>
</evidence>
<evidence type="ECO:0000256" key="21">
    <source>
        <dbReference type="SAM" id="MobiDB-lite"/>
    </source>
</evidence>
<keyword evidence="5" id="KW-0597">Phosphoprotein</keyword>
<evidence type="ECO:0000259" key="24">
    <source>
        <dbReference type="PROSITE" id="PS50011"/>
    </source>
</evidence>
<dbReference type="SUPFAM" id="SSF52058">
    <property type="entry name" value="L domain-like"/>
    <property type="match status" value="1"/>
</dbReference>
<evidence type="ECO:0000256" key="5">
    <source>
        <dbReference type="ARBA" id="ARBA00022553"/>
    </source>
</evidence>
<name>A0AAF0XHZ4_DAUCS</name>
<evidence type="ECO:0000256" key="12">
    <source>
        <dbReference type="ARBA" id="ARBA00022777"/>
    </source>
</evidence>
<evidence type="ECO:0000256" key="10">
    <source>
        <dbReference type="ARBA" id="ARBA00022737"/>
    </source>
</evidence>
<evidence type="ECO:0000256" key="9">
    <source>
        <dbReference type="ARBA" id="ARBA00022729"/>
    </source>
</evidence>
<evidence type="ECO:0000256" key="11">
    <source>
        <dbReference type="ARBA" id="ARBA00022741"/>
    </source>
</evidence>
<evidence type="ECO:0000256" key="7">
    <source>
        <dbReference type="ARBA" id="ARBA00022679"/>
    </source>
</evidence>
<evidence type="ECO:0000256" key="15">
    <source>
        <dbReference type="ARBA" id="ARBA00023136"/>
    </source>
</evidence>
<dbReference type="Pfam" id="PF00069">
    <property type="entry name" value="Pkinase"/>
    <property type="match status" value="1"/>
</dbReference>
<dbReference type="Gene3D" id="1.10.510.10">
    <property type="entry name" value="Transferase(Phosphotransferase) domain 1"/>
    <property type="match status" value="1"/>
</dbReference>
<keyword evidence="8 22" id="KW-0812">Transmembrane</keyword>
<keyword evidence="14 22" id="KW-1133">Transmembrane helix</keyword>
<keyword evidence="6" id="KW-0433">Leucine-rich repeat</keyword>
<dbReference type="InterPro" id="IPR011009">
    <property type="entry name" value="Kinase-like_dom_sf"/>
</dbReference>
<dbReference type="InterPro" id="IPR032675">
    <property type="entry name" value="LRR_dom_sf"/>
</dbReference>
<dbReference type="SUPFAM" id="SSF56112">
    <property type="entry name" value="Protein kinase-like (PK-like)"/>
    <property type="match status" value="1"/>
</dbReference>
<dbReference type="Pfam" id="PF00560">
    <property type="entry name" value="LRR_1"/>
    <property type="match status" value="2"/>
</dbReference>
<keyword evidence="7" id="KW-0808">Transferase</keyword>
<evidence type="ECO:0000313" key="26">
    <source>
        <dbReference type="Proteomes" id="UP000077755"/>
    </source>
</evidence>
<dbReference type="InterPro" id="IPR051716">
    <property type="entry name" value="Plant_RL_S/T_kinase"/>
</dbReference>
<feature type="domain" description="Protein kinase" evidence="24">
    <location>
        <begin position="453"/>
        <end position="725"/>
    </location>
</feature>
<feature type="signal peptide" evidence="23">
    <location>
        <begin position="1"/>
        <end position="21"/>
    </location>
</feature>
<evidence type="ECO:0000256" key="6">
    <source>
        <dbReference type="ARBA" id="ARBA00022614"/>
    </source>
</evidence>
<organism evidence="25 26">
    <name type="scientific">Daucus carota subsp. sativus</name>
    <name type="common">Carrot</name>
    <dbReference type="NCBI Taxonomy" id="79200"/>
    <lineage>
        <taxon>Eukaryota</taxon>
        <taxon>Viridiplantae</taxon>
        <taxon>Streptophyta</taxon>
        <taxon>Embryophyta</taxon>
        <taxon>Tracheophyta</taxon>
        <taxon>Spermatophyta</taxon>
        <taxon>Magnoliopsida</taxon>
        <taxon>eudicotyledons</taxon>
        <taxon>Gunneridae</taxon>
        <taxon>Pentapetalae</taxon>
        <taxon>asterids</taxon>
        <taxon>campanulids</taxon>
        <taxon>Apiales</taxon>
        <taxon>Apiaceae</taxon>
        <taxon>Apioideae</taxon>
        <taxon>Scandiceae</taxon>
        <taxon>Daucinae</taxon>
        <taxon>Daucus</taxon>
        <taxon>Daucus sect. Daucus</taxon>
    </lineage>
</organism>
<feature type="binding site" evidence="20">
    <location>
        <position position="481"/>
    </location>
    <ligand>
        <name>ATP</name>
        <dbReference type="ChEBI" id="CHEBI:30616"/>
    </ligand>
</feature>
<evidence type="ECO:0000256" key="19">
    <source>
        <dbReference type="ARBA" id="ARBA00048679"/>
    </source>
</evidence>
<keyword evidence="10" id="KW-0677">Repeat</keyword>
<dbReference type="EMBL" id="CP093349">
    <property type="protein sequence ID" value="WOH08415.1"/>
    <property type="molecule type" value="Genomic_DNA"/>
</dbReference>
<dbReference type="FunFam" id="3.80.10.10:FF:000400">
    <property type="entry name" value="Nuclear pore complex protein NUP107"/>
    <property type="match status" value="1"/>
</dbReference>
<evidence type="ECO:0000256" key="4">
    <source>
        <dbReference type="ARBA" id="ARBA00022527"/>
    </source>
</evidence>
<evidence type="ECO:0000256" key="14">
    <source>
        <dbReference type="ARBA" id="ARBA00022989"/>
    </source>
</evidence>
<keyword evidence="4" id="KW-0723">Serine/threonine-protein kinase</keyword>
<evidence type="ECO:0000256" key="3">
    <source>
        <dbReference type="ARBA" id="ARBA00012513"/>
    </source>
</evidence>
<keyword evidence="16" id="KW-0675">Receptor</keyword>
<dbReference type="InterPro" id="IPR008266">
    <property type="entry name" value="Tyr_kinase_AS"/>
</dbReference>
<accession>A0AAF0XHZ4</accession>
<keyword evidence="13 20" id="KW-0067">ATP-binding</keyword>
<dbReference type="PANTHER" id="PTHR48053:SF126">
    <property type="entry name" value="MDIS1-INTERACTING RECEPTOR LIKE KINASE 2-LIKE ISOFORM X1"/>
    <property type="match status" value="1"/>
</dbReference>
<dbReference type="Proteomes" id="UP000077755">
    <property type="component" value="Chromosome 7"/>
</dbReference>
<gene>
    <name evidence="25" type="ORF">DCAR_0727855</name>
</gene>
<dbReference type="GO" id="GO:0004674">
    <property type="term" value="F:protein serine/threonine kinase activity"/>
    <property type="evidence" value="ECO:0007669"/>
    <property type="project" value="UniProtKB-KW"/>
</dbReference>